<protein>
    <submittedName>
        <fullName evidence="1">Uncharacterized protein conserved in bacteria</fullName>
    </submittedName>
</protein>
<dbReference type="InterPro" id="IPR009467">
    <property type="entry name" value="Glycolipid-bd_prot_put"/>
</dbReference>
<dbReference type="Proteomes" id="UP000254084">
    <property type="component" value="Unassembled WGS sequence"/>
</dbReference>
<gene>
    <name evidence="1" type="ORF">NCTC10860_01468</name>
</gene>
<dbReference type="Pfam" id="PF06475">
    <property type="entry name" value="Glycolipid_bind"/>
    <property type="match status" value="1"/>
</dbReference>
<dbReference type="AlphaFoldDB" id="A0A379K3G8"/>
<sequence>MLSASPFIHTPALQRSALETGQSDEMQVAYIDMLSFKVEPRQQRYQCLRRRPGESLYRSQAEGHAHEELSVDDHALLLKADQHYLRLSQRDLKVSALV</sequence>
<evidence type="ECO:0000313" key="1">
    <source>
        <dbReference type="EMBL" id="SUD59198.1"/>
    </source>
</evidence>
<dbReference type="SUPFAM" id="SSF159275">
    <property type="entry name" value="PA1994-like"/>
    <property type="match status" value="1"/>
</dbReference>
<dbReference type="EMBL" id="UGUW01000004">
    <property type="protein sequence ID" value="SUD59198.1"/>
    <property type="molecule type" value="Genomic_DNA"/>
</dbReference>
<accession>A0A379K3G8</accession>
<reference evidence="1 2" key="1">
    <citation type="submission" date="2018-06" db="EMBL/GenBank/DDBJ databases">
        <authorList>
            <consortium name="Pathogen Informatics"/>
            <person name="Doyle S."/>
        </authorList>
    </citation>
    <scope>NUCLEOTIDE SEQUENCE [LARGE SCALE GENOMIC DNA]</scope>
    <source>
        <strain evidence="1 2">NCTC10860</strain>
    </source>
</reference>
<organism evidence="1 2">
    <name type="scientific">Ectopseudomonas oleovorans</name>
    <name type="common">Pseudomonas oleovorans</name>
    <dbReference type="NCBI Taxonomy" id="301"/>
    <lineage>
        <taxon>Bacteria</taxon>
        <taxon>Pseudomonadati</taxon>
        <taxon>Pseudomonadota</taxon>
        <taxon>Gammaproteobacteria</taxon>
        <taxon>Pseudomonadales</taxon>
        <taxon>Pseudomonadaceae</taxon>
        <taxon>Ectopseudomonas</taxon>
    </lineage>
</organism>
<evidence type="ECO:0000313" key="2">
    <source>
        <dbReference type="Proteomes" id="UP000254084"/>
    </source>
</evidence>
<dbReference type="RefSeq" id="WP_255311567.1">
    <property type="nucleotide sequence ID" value="NZ_CAURUH010000014.1"/>
</dbReference>
<name>A0A379K3G8_ECTOL</name>
<proteinExistence type="predicted"/>